<evidence type="ECO:0000313" key="2">
    <source>
        <dbReference type="Proteomes" id="UP001054945"/>
    </source>
</evidence>
<gene>
    <name evidence="1" type="ORF">CEXT_214701</name>
</gene>
<sequence length="87" mass="9657">MDNCGKKSRLENSSRVMECSETRHLGGKQILPEVITGSRGKKNERIKIIMSQKSRAGGSEVEKILSPPSQVSGGDIRFIFAFSQLKY</sequence>
<keyword evidence="2" id="KW-1185">Reference proteome</keyword>
<accession>A0AAV4PIP6</accession>
<dbReference type="Proteomes" id="UP001054945">
    <property type="component" value="Unassembled WGS sequence"/>
</dbReference>
<protein>
    <submittedName>
        <fullName evidence="1">Uncharacterized protein</fullName>
    </submittedName>
</protein>
<organism evidence="1 2">
    <name type="scientific">Caerostris extrusa</name>
    <name type="common">Bark spider</name>
    <name type="synonym">Caerostris bankana</name>
    <dbReference type="NCBI Taxonomy" id="172846"/>
    <lineage>
        <taxon>Eukaryota</taxon>
        <taxon>Metazoa</taxon>
        <taxon>Ecdysozoa</taxon>
        <taxon>Arthropoda</taxon>
        <taxon>Chelicerata</taxon>
        <taxon>Arachnida</taxon>
        <taxon>Araneae</taxon>
        <taxon>Araneomorphae</taxon>
        <taxon>Entelegynae</taxon>
        <taxon>Araneoidea</taxon>
        <taxon>Araneidae</taxon>
        <taxon>Caerostris</taxon>
    </lineage>
</organism>
<name>A0AAV4PIP6_CAEEX</name>
<proteinExistence type="predicted"/>
<dbReference type="AlphaFoldDB" id="A0AAV4PIP6"/>
<reference evidence="1 2" key="1">
    <citation type="submission" date="2021-06" db="EMBL/GenBank/DDBJ databases">
        <title>Caerostris extrusa draft genome.</title>
        <authorList>
            <person name="Kono N."/>
            <person name="Arakawa K."/>
        </authorList>
    </citation>
    <scope>NUCLEOTIDE SEQUENCE [LARGE SCALE GENOMIC DNA]</scope>
</reference>
<dbReference type="EMBL" id="BPLR01004620">
    <property type="protein sequence ID" value="GIX96233.1"/>
    <property type="molecule type" value="Genomic_DNA"/>
</dbReference>
<evidence type="ECO:0000313" key="1">
    <source>
        <dbReference type="EMBL" id="GIX96233.1"/>
    </source>
</evidence>
<comment type="caution">
    <text evidence="1">The sequence shown here is derived from an EMBL/GenBank/DDBJ whole genome shotgun (WGS) entry which is preliminary data.</text>
</comment>